<dbReference type="PANTHER" id="PTHR24223">
    <property type="entry name" value="ATP-BINDING CASSETTE SUB-FAMILY C"/>
    <property type="match status" value="1"/>
</dbReference>
<keyword evidence="3" id="KW-0067">ATP-binding</keyword>
<dbReference type="InterPro" id="IPR050173">
    <property type="entry name" value="ABC_transporter_C-like"/>
</dbReference>
<feature type="transmembrane region" description="Helical" evidence="6">
    <location>
        <begin position="21"/>
        <end position="42"/>
    </location>
</feature>
<feature type="transmembrane region" description="Helical" evidence="6">
    <location>
        <begin position="201"/>
        <end position="222"/>
    </location>
</feature>
<dbReference type="GO" id="GO:0005524">
    <property type="term" value="F:ATP binding"/>
    <property type="evidence" value="ECO:0007669"/>
    <property type="project" value="UniProtKB-KW"/>
</dbReference>
<evidence type="ECO:0000256" key="3">
    <source>
        <dbReference type="ARBA" id="ARBA00022840"/>
    </source>
</evidence>
<proteinExistence type="predicted"/>
<reference evidence="7 8" key="1">
    <citation type="submission" date="2016-10" db="EMBL/GenBank/DDBJ databases">
        <title>Genome sequence of the ascomycete fungus Penicillium subrubescens.</title>
        <authorList>
            <person name="De Vries R.P."/>
            <person name="Peng M."/>
            <person name="Dilokpimol A."/>
            <person name="Hilden K."/>
            <person name="Makela M.R."/>
            <person name="Grigoriev I."/>
            <person name="Riley R."/>
            <person name="Granchi Z."/>
        </authorList>
    </citation>
    <scope>NUCLEOTIDE SEQUENCE [LARGE SCALE GENOMIC DNA]</scope>
    <source>
        <strain evidence="7 8">CBS 132785</strain>
    </source>
</reference>
<keyword evidence="8" id="KW-1185">Reference proteome</keyword>
<dbReference type="Gene3D" id="1.20.1560.10">
    <property type="entry name" value="ABC transporter type 1, transmembrane domain"/>
    <property type="match status" value="1"/>
</dbReference>
<evidence type="ECO:0000256" key="4">
    <source>
        <dbReference type="ARBA" id="ARBA00022989"/>
    </source>
</evidence>
<accession>A0A1Q5UN18</accession>
<dbReference type="Proteomes" id="UP000186955">
    <property type="component" value="Unassembled WGS sequence"/>
</dbReference>
<evidence type="ECO:0000313" key="8">
    <source>
        <dbReference type="Proteomes" id="UP000186955"/>
    </source>
</evidence>
<comment type="caution">
    <text evidence="7">The sequence shown here is derived from an EMBL/GenBank/DDBJ whole genome shotgun (WGS) entry which is preliminary data.</text>
</comment>
<dbReference type="GO" id="GO:0016020">
    <property type="term" value="C:membrane"/>
    <property type="evidence" value="ECO:0007669"/>
    <property type="project" value="InterPro"/>
</dbReference>
<dbReference type="InterPro" id="IPR036640">
    <property type="entry name" value="ABC1_TM_sf"/>
</dbReference>
<evidence type="ECO:0000256" key="1">
    <source>
        <dbReference type="ARBA" id="ARBA00022692"/>
    </source>
</evidence>
<dbReference type="PANTHER" id="PTHR24223:SF345">
    <property type="entry name" value="ABC MULTIDRUG TRANSPORTER (EUROFUNG)"/>
    <property type="match status" value="1"/>
</dbReference>
<keyword evidence="4 6" id="KW-1133">Transmembrane helix</keyword>
<dbReference type="STRING" id="1316194.A0A1Q5UN18"/>
<sequence>MGVHAIYFYQYIVRCQAKLDISVILDSAVTLCAAAAAVFLWLSEKEKSLGSLDLIAGYLACSLFRGILLEQSDRNSLEIEADYLLKSRALLEAIWLVQIFLGRKIYSYHDVESSSTAEEAAGLLGQAFLYWILPVLREGYSAALKLQDLPRLDDQFSSGTLRQKAAENWHATSHIYTRWRLLYALVKCLKGPFLAPILPRLFLIMFTYLQPIFIGVAIRYVNGKSQTILGDINGVKLVLFAIIVYAGMAASAAIYQTRINKLRVMIRGALVGLVHHQSLRLPLQASRDSSALALVVSDIENVESSGETCHEIWARLMEVLIGTALLASCIRWFALLPSLLIFGLYSPGVKPNAD</sequence>
<dbReference type="GO" id="GO:0042626">
    <property type="term" value="F:ATPase-coupled transmembrane transporter activity"/>
    <property type="evidence" value="ECO:0007669"/>
    <property type="project" value="TreeGrafter"/>
</dbReference>
<keyword evidence="5 6" id="KW-0472">Membrane</keyword>
<gene>
    <name evidence="7" type="ORF">PENSUB_419</name>
</gene>
<dbReference type="AlphaFoldDB" id="A0A1Q5UN18"/>
<organism evidence="7 8">
    <name type="scientific">Penicillium subrubescens</name>
    <dbReference type="NCBI Taxonomy" id="1316194"/>
    <lineage>
        <taxon>Eukaryota</taxon>
        <taxon>Fungi</taxon>
        <taxon>Dikarya</taxon>
        <taxon>Ascomycota</taxon>
        <taxon>Pezizomycotina</taxon>
        <taxon>Eurotiomycetes</taxon>
        <taxon>Eurotiomycetidae</taxon>
        <taxon>Eurotiales</taxon>
        <taxon>Aspergillaceae</taxon>
        <taxon>Penicillium</taxon>
    </lineage>
</organism>
<evidence type="ECO:0000313" key="7">
    <source>
        <dbReference type="EMBL" id="OKP13844.1"/>
    </source>
</evidence>
<name>A0A1Q5UN18_9EURO</name>
<evidence type="ECO:0008006" key="9">
    <source>
        <dbReference type="Google" id="ProtNLM"/>
    </source>
</evidence>
<keyword evidence="1 6" id="KW-0812">Transmembrane</keyword>
<feature type="transmembrane region" description="Helical" evidence="6">
    <location>
        <begin position="234"/>
        <end position="255"/>
    </location>
</feature>
<evidence type="ECO:0000256" key="5">
    <source>
        <dbReference type="ARBA" id="ARBA00023136"/>
    </source>
</evidence>
<keyword evidence="2" id="KW-0547">Nucleotide-binding</keyword>
<evidence type="ECO:0000256" key="2">
    <source>
        <dbReference type="ARBA" id="ARBA00022741"/>
    </source>
</evidence>
<dbReference type="SUPFAM" id="SSF90123">
    <property type="entry name" value="ABC transporter transmembrane region"/>
    <property type="match status" value="1"/>
</dbReference>
<dbReference type="EMBL" id="MNBE01000123">
    <property type="protein sequence ID" value="OKP13844.1"/>
    <property type="molecule type" value="Genomic_DNA"/>
</dbReference>
<evidence type="ECO:0000256" key="6">
    <source>
        <dbReference type="SAM" id="Phobius"/>
    </source>
</evidence>
<protein>
    <recommendedName>
        <fullName evidence="9">ABC transmembrane type-1 domain-containing protein</fullName>
    </recommendedName>
</protein>